<evidence type="ECO:0000313" key="2">
    <source>
        <dbReference type="EMBL" id="CAE8691051.1"/>
    </source>
</evidence>
<dbReference type="EMBL" id="CAJNNW010027366">
    <property type="protein sequence ID" value="CAE8691051.1"/>
    <property type="molecule type" value="Genomic_DNA"/>
</dbReference>
<proteinExistence type="predicted"/>
<accession>A0A813K2T8</accession>
<comment type="caution">
    <text evidence="2">The sequence shown here is derived from an EMBL/GenBank/DDBJ whole genome shotgun (WGS) entry which is preliminary data.</text>
</comment>
<name>A0A813K2T8_POLGL</name>
<keyword evidence="1" id="KW-1133">Transmembrane helix</keyword>
<feature type="transmembrane region" description="Helical" evidence="1">
    <location>
        <begin position="122"/>
        <end position="140"/>
    </location>
</feature>
<feature type="transmembrane region" description="Helical" evidence="1">
    <location>
        <begin position="51"/>
        <end position="74"/>
    </location>
</feature>
<reference evidence="2" key="1">
    <citation type="submission" date="2021-02" db="EMBL/GenBank/DDBJ databases">
        <authorList>
            <person name="Dougan E. K."/>
            <person name="Rhodes N."/>
            <person name="Thang M."/>
            <person name="Chan C."/>
        </authorList>
    </citation>
    <scope>NUCLEOTIDE SEQUENCE</scope>
</reference>
<dbReference type="Proteomes" id="UP000626109">
    <property type="component" value="Unassembled WGS sequence"/>
</dbReference>
<feature type="transmembrane region" description="Helical" evidence="1">
    <location>
        <begin position="19"/>
        <end position="39"/>
    </location>
</feature>
<organism evidence="2 3">
    <name type="scientific">Polarella glacialis</name>
    <name type="common">Dinoflagellate</name>
    <dbReference type="NCBI Taxonomy" id="89957"/>
    <lineage>
        <taxon>Eukaryota</taxon>
        <taxon>Sar</taxon>
        <taxon>Alveolata</taxon>
        <taxon>Dinophyceae</taxon>
        <taxon>Suessiales</taxon>
        <taxon>Suessiaceae</taxon>
        <taxon>Polarella</taxon>
    </lineage>
</organism>
<keyword evidence="1" id="KW-0472">Membrane</keyword>
<protein>
    <submittedName>
        <fullName evidence="2">Uncharacterized protein</fullName>
    </submittedName>
</protein>
<sequence length="159" mass="16739">VHHDLVEVVSQLVGQRSHVTYGIAFVGSLSHLFLGSSAVVDFQLAGARATAVNAVFSTVCITFCSDFIAINLTLRLADSSFGDDVEGSTFFSRNLAGPIAAASLFSWFTATGLAMMSPCLPWWAAALLTAGGIATNLLLIRYPGRTSVKVAPIAPVDFD</sequence>
<evidence type="ECO:0000313" key="3">
    <source>
        <dbReference type="Proteomes" id="UP000626109"/>
    </source>
</evidence>
<feature type="non-terminal residue" evidence="2">
    <location>
        <position position="1"/>
    </location>
</feature>
<evidence type="ECO:0000256" key="1">
    <source>
        <dbReference type="SAM" id="Phobius"/>
    </source>
</evidence>
<gene>
    <name evidence="2" type="ORF">PGLA2088_LOCUS27223</name>
</gene>
<dbReference type="AlphaFoldDB" id="A0A813K2T8"/>
<feature type="transmembrane region" description="Helical" evidence="1">
    <location>
        <begin position="95"/>
        <end position="116"/>
    </location>
</feature>
<keyword evidence="1" id="KW-0812">Transmembrane</keyword>